<dbReference type="InterPro" id="IPR007829">
    <property type="entry name" value="TM2"/>
</dbReference>
<evidence type="ECO:0000256" key="4">
    <source>
        <dbReference type="ARBA" id="ARBA00023136"/>
    </source>
</evidence>
<dbReference type="PATRIC" id="fig|1200352.3.peg.1381"/>
<dbReference type="AlphaFoldDB" id="S4XEP6"/>
<feature type="transmembrane region" description="Helical" evidence="5">
    <location>
        <begin position="26"/>
        <end position="47"/>
    </location>
</feature>
<evidence type="ECO:0000256" key="2">
    <source>
        <dbReference type="ARBA" id="ARBA00022692"/>
    </source>
</evidence>
<dbReference type="HOGENOM" id="CLU_2141714_0_0_11"/>
<dbReference type="GO" id="GO:0016020">
    <property type="term" value="C:membrane"/>
    <property type="evidence" value="ECO:0007669"/>
    <property type="project" value="UniProtKB-SubCell"/>
</dbReference>
<evidence type="ECO:0000313" key="8">
    <source>
        <dbReference type="Proteomes" id="UP000014809"/>
    </source>
</evidence>
<dbReference type="Pfam" id="PF05154">
    <property type="entry name" value="TM2"/>
    <property type="match status" value="1"/>
</dbReference>
<keyword evidence="8" id="KW-1185">Reference proteome</keyword>
<dbReference type="Proteomes" id="UP000014809">
    <property type="component" value="Chromosome"/>
</dbReference>
<evidence type="ECO:0000259" key="6">
    <source>
        <dbReference type="Pfam" id="PF05154"/>
    </source>
</evidence>
<keyword evidence="2 5" id="KW-0812">Transmembrane</keyword>
<evidence type="ECO:0000256" key="5">
    <source>
        <dbReference type="SAM" id="Phobius"/>
    </source>
</evidence>
<gene>
    <name evidence="7" type="ORF">A606_06770</name>
</gene>
<keyword evidence="3 5" id="KW-1133">Transmembrane helix</keyword>
<name>S4XEP6_9CORY</name>
<evidence type="ECO:0000256" key="1">
    <source>
        <dbReference type="ARBA" id="ARBA00004141"/>
    </source>
</evidence>
<dbReference type="EMBL" id="CP003696">
    <property type="protein sequence ID" value="AGP31001.1"/>
    <property type="molecule type" value="Genomic_DNA"/>
</dbReference>
<evidence type="ECO:0000313" key="7">
    <source>
        <dbReference type="EMBL" id="AGP31001.1"/>
    </source>
</evidence>
<reference evidence="7 8" key="1">
    <citation type="submission" date="2012-06" db="EMBL/GenBank/DDBJ databases">
        <title>Complete genome sequence of Corynebacterium terpenotabidum Y-11 (=DSM 44721).</title>
        <authorList>
            <person name="Ruckert C."/>
            <person name="Albersmeier A."/>
            <person name="Al-Dilaimi A."/>
            <person name="Szczepanowski R."/>
            <person name="Kalinowski J."/>
        </authorList>
    </citation>
    <scope>NUCLEOTIDE SEQUENCE [LARGE SCALE GENOMIC DNA]</scope>
    <source>
        <strain evidence="7 8">Y-11</strain>
    </source>
</reference>
<evidence type="ECO:0000256" key="3">
    <source>
        <dbReference type="ARBA" id="ARBA00022989"/>
    </source>
</evidence>
<dbReference type="KEGG" id="cter:A606_06770"/>
<accession>S4XEP6</accession>
<sequence>MLGFFFGTLGAHNFYFGKTGRAVAQLAMTIIGWLLLFSGMAVVQSGVGDTYSSYSSYTYSSGSESLIVVGMILVIIAIVMIAVVSIWAFVEFVMILAGARTYAFDNEGRAVQ</sequence>
<feature type="transmembrane region" description="Helical" evidence="5">
    <location>
        <begin position="67"/>
        <end position="90"/>
    </location>
</feature>
<organism evidence="7 8">
    <name type="scientific">Corynebacterium terpenotabidum Y-11</name>
    <dbReference type="NCBI Taxonomy" id="1200352"/>
    <lineage>
        <taxon>Bacteria</taxon>
        <taxon>Bacillati</taxon>
        <taxon>Actinomycetota</taxon>
        <taxon>Actinomycetes</taxon>
        <taxon>Mycobacteriales</taxon>
        <taxon>Corynebacteriaceae</taxon>
        <taxon>Corynebacterium</taxon>
    </lineage>
</organism>
<comment type="subcellular location">
    <subcellularLocation>
        <location evidence="1">Membrane</location>
        <topology evidence="1">Multi-pass membrane protein</topology>
    </subcellularLocation>
</comment>
<keyword evidence="4 5" id="KW-0472">Membrane</keyword>
<proteinExistence type="predicted"/>
<protein>
    <recommendedName>
        <fullName evidence="6">TM2 domain-containing protein</fullName>
    </recommendedName>
</protein>
<feature type="domain" description="TM2" evidence="6">
    <location>
        <begin position="2"/>
        <end position="37"/>
    </location>
</feature>